<dbReference type="Gene3D" id="3.40.50.720">
    <property type="entry name" value="NAD(P)-binding Rossmann-like Domain"/>
    <property type="match status" value="1"/>
</dbReference>
<dbReference type="PANTHER" id="PTHR24321">
    <property type="entry name" value="DEHYDROGENASES, SHORT CHAIN"/>
    <property type="match status" value="1"/>
</dbReference>
<keyword evidence="4" id="KW-1185">Reference proteome</keyword>
<dbReference type="PRINTS" id="PR00080">
    <property type="entry name" value="SDRFAMILY"/>
</dbReference>
<name>A0ABS4HQS5_9BACL</name>
<dbReference type="PROSITE" id="PS00061">
    <property type="entry name" value="ADH_SHORT"/>
    <property type="match status" value="1"/>
</dbReference>
<evidence type="ECO:0000256" key="1">
    <source>
        <dbReference type="ARBA" id="ARBA00006484"/>
    </source>
</evidence>
<dbReference type="Pfam" id="PF13561">
    <property type="entry name" value="adh_short_C2"/>
    <property type="match status" value="1"/>
</dbReference>
<dbReference type="InterPro" id="IPR036291">
    <property type="entry name" value="NAD(P)-bd_dom_sf"/>
</dbReference>
<gene>
    <name evidence="3" type="ORF">J2Z65_000152</name>
</gene>
<evidence type="ECO:0000313" key="3">
    <source>
        <dbReference type="EMBL" id="MBP1960958.1"/>
    </source>
</evidence>
<evidence type="ECO:0000313" key="4">
    <source>
        <dbReference type="Proteomes" id="UP001519344"/>
    </source>
</evidence>
<organism evidence="3 4">
    <name type="scientific">Paenibacillus aceris</name>
    <dbReference type="NCBI Taxonomy" id="869555"/>
    <lineage>
        <taxon>Bacteria</taxon>
        <taxon>Bacillati</taxon>
        <taxon>Bacillota</taxon>
        <taxon>Bacilli</taxon>
        <taxon>Bacillales</taxon>
        <taxon>Paenibacillaceae</taxon>
        <taxon>Paenibacillus</taxon>
    </lineage>
</organism>
<comment type="similarity">
    <text evidence="1">Belongs to the short-chain dehydrogenases/reductases (SDR) family.</text>
</comment>
<proteinExistence type="inferred from homology"/>
<sequence length="266" mass="28635">MSENHDEVMKVMNTRKVAAITGGGQGIGRAIALAFAQEGYGISIADMNEDAGLETIKLLHPYTEDVIFMKVDVSEEEEVRQWVQRTDAELGGIDVLVNNAGIMHNTDVLDLTSEQFQRVISVNLGGAFLCSQAAARLMRNKAGGGAIINMSSTRAFMSEPNTEAYSASKGGISALTHAMAISLGSYGIRVNAISPGWIEVRDWQYPANESSFVHTEADKMQHPIGRVGKPEDIAAACLYLASDKAGFITGQNLTIDGGMTVKMIYE</sequence>
<protein>
    <submittedName>
        <fullName evidence="3">NAD(P)-dependent dehydrogenase (Short-subunit alcohol dehydrogenase family)</fullName>
    </submittedName>
</protein>
<comment type="caution">
    <text evidence="3">The sequence shown here is derived from an EMBL/GenBank/DDBJ whole genome shotgun (WGS) entry which is preliminary data.</text>
</comment>
<keyword evidence="2" id="KW-0560">Oxidoreductase</keyword>
<dbReference type="PANTHER" id="PTHR24321:SF8">
    <property type="entry name" value="ESTRADIOL 17-BETA-DEHYDROGENASE 8-RELATED"/>
    <property type="match status" value="1"/>
</dbReference>
<dbReference type="NCBIfam" id="NF005559">
    <property type="entry name" value="PRK07231.1"/>
    <property type="match status" value="1"/>
</dbReference>
<reference evidence="3 4" key="1">
    <citation type="submission" date="2021-03" db="EMBL/GenBank/DDBJ databases">
        <title>Genomic Encyclopedia of Type Strains, Phase IV (KMG-IV): sequencing the most valuable type-strain genomes for metagenomic binning, comparative biology and taxonomic classification.</title>
        <authorList>
            <person name="Goeker M."/>
        </authorList>
    </citation>
    <scope>NUCLEOTIDE SEQUENCE [LARGE SCALE GENOMIC DNA]</scope>
    <source>
        <strain evidence="3 4">DSM 24950</strain>
    </source>
</reference>
<dbReference type="SUPFAM" id="SSF51735">
    <property type="entry name" value="NAD(P)-binding Rossmann-fold domains"/>
    <property type="match status" value="1"/>
</dbReference>
<dbReference type="InterPro" id="IPR002347">
    <property type="entry name" value="SDR_fam"/>
</dbReference>
<dbReference type="Proteomes" id="UP001519344">
    <property type="component" value="Unassembled WGS sequence"/>
</dbReference>
<evidence type="ECO:0000256" key="2">
    <source>
        <dbReference type="ARBA" id="ARBA00023002"/>
    </source>
</evidence>
<dbReference type="InterPro" id="IPR020904">
    <property type="entry name" value="Sc_DH/Rdtase_CS"/>
</dbReference>
<dbReference type="EMBL" id="JAGGKV010000001">
    <property type="protein sequence ID" value="MBP1960958.1"/>
    <property type="molecule type" value="Genomic_DNA"/>
</dbReference>
<dbReference type="RefSeq" id="WP_240159632.1">
    <property type="nucleotide sequence ID" value="NZ_JAAOZR010000013.1"/>
</dbReference>
<accession>A0ABS4HQS5</accession>
<dbReference type="PRINTS" id="PR00081">
    <property type="entry name" value="GDHRDH"/>
</dbReference>